<evidence type="ECO:0000256" key="7">
    <source>
        <dbReference type="ARBA" id="ARBA00023136"/>
    </source>
</evidence>
<dbReference type="HAMAP" id="MF_01043">
    <property type="entry name" value="PlsY"/>
    <property type="match status" value="1"/>
</dbReference>
<comment type="caution">
    <text evidence="11">The sequence shown here is derived from an EMBL/GenBank/DDBJ whole genome shotgun (WGS) entry which is preliminary data.</text>
</comment>
<name>A0A933GN33_UNCTE</name>
<organism evidence="11 12">
    <name type="scientific">Tectimicrobiota bacterium</name>
    <dbReference type="NCBI Taxonomy" id="2528274"/>
    <lineage>
        <taxon>Bacteria</taxon>
        <taxon>Pseudomonadati</taxon>
        <taxon>Nitrospinota/Tectimicrobiota group</taxon>
        <taxon>Candidatus Tectimicrobiota</taxon>
    </lineage>
</organism>
<keyword evidence="8 10" id="KW-0594">Phospholipid biosynthesis</keyword>
<keyword evidence="1 10" id="KW-1003">Cell membrane</keyword>
<keyword evidence="3 10" id="KW-0808">Transferase</keyword>
<keyword evidence="9 10" id="KW-1208">Phospholipid metabolism</keyword>
<dbReference type="Pfam" id="PF02660">
    <property type="entry name" value="G3P_acyltransf"/>
    <property type="match status" value="1"/>
</dbReference>
<feature type="transmembrane region" description="Helical" evidence="10">
    <location>
        <begin position="51"/>
        <end position="70"/>
    </location>
</feature>
<reference evidence="11" key="1">
    <citation type="submission" date="2020-07" db="EMBL/GenBank/DDBJ databases">
        <title>Huge and variable diversity of episymbiotic CPR bacteria and DPANN archaea in groundwater ecosystems.</title>
        <authorList>
            <person name="He C.Y."/>
            <person name="Keren R."/>
            <person name="Whittaker M."/>
            <person name="Farag I.F."/>
            <person name="Doudna J."/>
            <person name="Cate J.H.D."/>
            <person name="Banfield J.F."/>
        </authorList>
    </citation>
    <scope>NUCLEOTIDE SEQUENCE</scope>
    <source>
        <strain evidence="11">NC_groundwater_1482_Ag_S-0.65um_47_24</strain>
    </source>
</reference>
<dbReference type="PANTHER" id="PTHR30309">
    <property type="entry name" value="INNER MEMBRANE PROTEIN YGIH"/>
    <property type="match status" value="1"/>
</dbReference>
<gene>
    <name evidence="10 11" type="primary">plsY</name>
    <name evidence="11" type="ORF">HY730_07245</name>
</gene>
<keyword evidence="6 10" id="KW-0443">Lipid metabolism</keyword>
<feature type="transmembrane region" description="Helical" evidence="10">
    <location>
        <begin position="109"/>
        <end position="135"/>
    </location>
</feature>
<evidence type="ECO:0000313" key="12">
    <source>
        <dbReference type="Proteomes" id="UP000772181"/>
    </source>
</evidence>
<dbReference type="SMART" id="SM01207">
    <property type="entry name" value="G3P_acyltransf"/>
    <property type="match status" value="1"/>
</dbReference>
<evidence type="ECO:0000256" key="2">
    <source>
        <dbReference type="ARBA" id="ARBA00022516"/>
    </source>
</evidence>
<evidence type="ECO:0000256" key="1">
    <source>
        <dbReference type="ARBA" id="ARBA00022475"/>
    </source>
</evidence>
<evidence type="ECO:0000256" key="6">
    <source>
        <dbReference type="ARBA" id="ARBA00023098"/>
    </source>
</evidence>
<evidence type="ECO:0000256" key="4">
    <source>
        <dbReference type="ARBA" id="ARBA00022692"/>
    </source>
</evidence>
<dbReference type="NCBIfam" id="TIGR00023">
    <property type="entry name" value="glycerol-3-phosphate 1-O-acyltransferase PlsY"/>
    <property type="match status" value="1"/>
</dbReference>
<evidence type="ECO:0000313" key="11">
    <source>
        <dbReference type="EMBL" id="MBI4596155.1"/>
    </source>
</evidence>
<dbReference type="EMBL" id="JACQWF010000323">
    <property type="protein sequence ID" value="MBI4596155.1"/>
    <property type="molecule type" value="Genomic_DNA"/>
</dbReference>
<dbReference type="Proteomes" id="UP000772181">
    <property type="component" value="Unassembled WGS sequence"/>
</dbReference>
<dbReference type="GO" id="GO:0043772">
    <property type="term" value="F:acyl-phosphate glycerol-3-phosphate acyltransferase activity"/>
    <property type="evidence" value="ECO:0007669"/>
    <property type="project" value="UniProtKB-UniRule"/>
</dbReference>
<keyword evidence="7 10" id="KW-0472">Membrane</keyword>
<feature type="transmembrane region" description="Helical" evidence="10">
    <location>
        <begin position="6"/>
        <end position="25"/>
    </location>
</feature>
<evidence type="ECO:0000256" key="5">
    <source>
        <dbReference type="ARBA" id="ARBA00022989"/>
    </source>
</evidence>
<protein>
    <recommendedName>
        <fullName evidence="10">Glycerol-3-phosphate acyltransferase</fullName>
    </recommendedName>
    <alternativeName>
        <fullName evidence="10">Acyl-PO4 G3P acyltransferase</fullName>
    </alternativeName>
    <alternativeName>
        <fullName evidence="10">Acyl-phosphate--glycerol-3-phosphate acyltransferase</fullName>
    </alternativeName>
    <alternativeName>
        <fullName evidence="10">G3P acyltransferase</fullName>
        <shortName evidence="10">GPAT</shortName>
        <ecNumber evidence="10">2.3.1.275</ecNumber>
    </alternativeName>
    <alternativeName>
        <fullName evidence="10">Lysophosphatidic acid synthase</fullName>
        <shortName evidence="10">LPA synthase</shortName>
    </alternativeName>
</protein>
<dbReference type="PANTHER" id="PTHR30309:SF0">
    <property type="entry name" value="GLYCEROL-3-PHOSPHATE ACYLTRANSFERASE-RELATED"/>
    <property type="match status" value="1"/>
</dbReference>
<feature type="transmembrane region" description="Helical" evidence="10">
    <location>
        <begin position="76"/>
        <end position="97"/>
    </location>
</feature>
<dbReference type="EC" id="2.3.1.275" evidence="10"/>
<comment type="pathway">
    <text evidence="10">Lipid metabolism; phospholipid metabolism.</text>
</comment>
<dbReference type="AlphaFoldDB" id="A0A933GN33"/>
<keyword evidence="11" id="KW-0012">Acyltransferase</keyword>
<comment type="subcellular location">
    <subcellularLocation>
        <location evidence="10">Cell membrane</location>
        <topology evidence="10">Multi-pass membrane protein</topology>
    </subcellularLocation>
</comment>
<evidence type="ECO:0000256" key="3">
    <source>
        <dbReference type="ARBA" id="ARBA00022679"/>
    </source>
</evidence>
<proteinExistence type="inferred from homology"/>
<dbReference type="GO" id="GO:0008654">
    <property type="term" value="P:phospholipid biosynthetic process"/>
    <property type="evidence" value="ECO:0007669"/>
    <property type="project" value="UniProtKB-UniRule"/>
</dbReference>
<evidence type="ECO:0000256" key="8">
    <source>
        <dbReference type="ARBA" id="ARBA00023209"/>
    </source>
</evidence>
<comment type="similarity">
    <text evidence="10">Belongs to the PlsY family.</text>
</comment>
<comment type="function">
    <text evidence="10">Catalyzes the transfer of an acyl group from acyl-phosphate (acyl-PO(4)) to glycerol-3-phosphate (G3P) to form lysophosphatidic acid (LPA). This enzyme utilizes acyl-phosphate as fatty acyl donor, but not acyl-CoA or acyl-ACP.</text>
</comment>
<evidence type="ECO:0000256" key="10">
    <source>
        <dbReference type="HAMAP-Rule" id="MF_01043"/>
    </source>
</evidence>
<evidence type="ECO:0000256" key="9">
    <source>
        <dbReference type="ARBA" id="ARBA00023264"/>
    </source>
</evidence>
<dbReference type="GO" id="GO:0005886">
    <property type="term" value="C:plasma membrane"/>
    <property type="evidence" value="ECO:0007669"/>
    <property type="project" value="UniProtKB-SubCell"/>
</dbReference>
<comment type="catalytic activity">
    <reaction evidence="10">
        <text>an acyl phosphate + sn-glycerol 3-phosphate = a 1-acyl-sn-glycero-3-phosphate + phosphate</text>
        <dbReference type="Rhea" id="RHEA:34075"/>
        <dbReference type="ChEBI" id="CHEBI:43474"/>
        <dbReference type="ChEBI" id="CHEBI:57597"/>
        <dbReference type="ChEBI" id="CHEBI:57970"/>
        <dbReference type="ChEBI" id="CHEBI:59918"/>
        <dbReference type="EC" id="2.3.1.275"/>
    </reaction>
</comment>
<dbReference type="InterPro" id="IPR003811">
    <property type="entry name" value="G3P_acylTferase_PlsY"/>
</dbReference>
<keyword evidence="4 10" id="KW-0812">Transmembrane</keyword>
<keyword evidence="2 10" id="KW-0444">Lipid biosynthesis</keyword>
<accession>A0A933GN33</accession>
<comment type="subunit">
    <text evidence="10">Probably interacts with PlsX.</text>
</comment>
<keyword evidence="5 10" id="KW-1133">Transmembrane helix</keyword>
<sequence>MGVIAIIIGYLLGSIPTGIIVTKWMRGVDIRNFGSGSTGATNVLRTTGKKAAALVFSVDIIKGVLSIWIARDYLSVSPWWTGLAGLLAVIGHNFPIFSQFRGGKGVATALGIFTALFPISTLIGLIIWIICIAIWRYVSLGSIISAALIPALSLISTKPGPYLLFTCLISLLIIYRHKDNIKRLLKGQESKLGEKASS</sequence>
<feature type="transmembrane region" description="Helical" evidence="10">
    <location>
        <begin position="147"/>
        <end position="175"/>
    </location>
</feature>